<dbReference type="Proteomes" id="UP000186026">
    <property type="component" value="Unassembled WGS sequence"/>
</dbReference>
<proteinExistence type="predicted"/>
<feature type="domain" description="Tll0287-like" evidence="1">
    <location>
        <begin position="65"/>
        <end position="209"/>
    </location>
</feature>
<dbReference type="Pfam" id="PF11845">
    <property type="entry name" value="Tll0287-like"/>
    <property type="match status" value="1"/>
</dbReference>
<sequence length="217" mass="24754">MKKIFYLLFVLTAIWSCNSNERVSKEVFDDVNRSMKVKKLSESQILEEAMKWGEEISTEAQTQLIGALQNAIAEKGVEEAIRFCKVQALPILAEVGDKYNVSIRRASNDYRNPEDQVKDYEAEILDAYAYNTENAIKNEPNIQKLDNGEFLLFTKAIQIPNSLCLNCHGEPGKDITDETLKVIEELYPDDKAKGHQIGDLRGMWSIRLPRAEVIKRL</sequence>
<dbReference type="RefSeq" id="WP_076502539.1">
    <property type="nucleotide sequence ID" value="NZ_FTOP01000015.1"/>
</dbReference>
<gene>
    <name evidence="2" type="ORF">SAMN05421761_11527</name>
</gene>
<evidence type="ECO:0000313" key="2">
    <source>
        <dbReference type="EMBL" id="SIT07775.1"/>
    </source>
</evidence>
<dbReference type="AlphaFoldDB" id="A0A1N7PAW4"/>
<reference evidence="3" key="1">
    <citation type="submission" date="2017-01" db="EMBL/GenBank/DDBJ databases">
        <authorList>
            <person name="Varghese N."/>
            <person name="Submissions S."/>
        </authorList>
    </citation>
    <scope>NUCLEOTIDE SEQUENCE [LARGE SCALE GENOMIC DNA]</scope>
    <source>
        <strain evidence="3">DSM 46698</strain>
    </source>
</reference>
<keyword evidence="3" id="KW-1185">Reference proteome</keyword>
<dbReference type="EMBL" id="FTOP01000015">
    <property type="protein sequence ID" value="SIT07775.1"/>
    <property type="molecule type" value="Genomic_DNA"/>
</dbReference>
<dbReference type="InterPro" id="IPR021796">
    <property type="entry name" value="Tll0287-like_dom"/>
</dbReference>
<evidence type="ECO:0000313" key="3">
    <source>
        <dbReference type="Proteomes" id="UP000186026"/>
    </source>
</evidence>
<dbReference type="STRING" id="529505.SAMN05421761_11527"/>
<accession>A0A1N7PAW4</accession>
<name>A0A1N7PAW4_9BACT</name>
<organism evidence="2 3">
    <name type="scientific">Belliella pelovolcani</name>
    <dbReference type="NCBI Taxonomy" id="529505"/>
    <lineage>
        <taxon>Bacteria</taxon>
        <taxon>Pseudomonadati</taxon>
        <taxon>Bacteroidota</taxon>
        <taxon>Cytophagia</taxon>
        <taxon>Cytophagales</taxon>
        <taxon>Cyclobacteriaceae</taxon>
        <taxon>Belliella</taxon>
    </lineage>
</organism>
<evidence type="ECO:0000259" key="1">
    <source>
        <dbReference type="Pfam" id="PF11845"/>
    </source>
</evidence>
<dbReference type="OrthoDB" id="1494333at2"/>
<protein>
    <recommendedName>
        <fullName evidence="1">Tll0287-like domain-containing protein</fullName>
    </recommendedName>
</protein>